<dbReference type="PRINTS" id="PR00313">
    <property type="entry name" value="CABNDNGRPT"/>
</dbReference>
<feature type="region of interest" description="Disordered" evidence="3">
    <location>
        <begin position="380"/>
        <end position="427"/>
    </location>
</feature>
<evidence type="ECO:0000256" key="3">
    <source>
        <dbReference type="SAM" id="MobiDB-lite"/>
    </source>
</evidence>
<evidence type="ECO:0000313" key="4">
    <source>
        <dbReference type="EMBL" id="MFD1303634.1"/>
    </source>
</evidence>
<dbReference type="InterPro" id="IPR018511">
    <property type="entry name" value="Hemolysin-typ_Ca-bd_CS"/>
</dbReference>
<comment type="subcellular location">
    <subcellularLocation>
        <location evidence="1">Secreted</location>
    </subcellularLocation>
</comment>
<organism evidence="4 5">
    <name type="scientific">Methylobacterium marchantiae</name>
    <dbReference type="NCBI Taxonomy" id="600331"/>
    <lineage>
        <taxon>Bacteria</taxon>
        <taxon>Pseudomonadati</taxon>
        <taxon>Pseudomonadota</taxon>
        <taxon>Alphaproteobacteria</taxon>
        <taxon>Hyphomicrobiales</taxon>
        <taxon>Methylobacteriaceae</taxon>
        <taxon>Methylobacterium</taxon>
    </lineage>
</organism>
<dbReference type="InterPro" id="IPR011049">
    <property type="entry name" value="Serralysin-like_metalloprot_C"/>
</dbReference>
<dbReference type="EMBL" id="JBHTND010000034">
    <property type="protein sequence ID" value="MFD1303634.1"/>
    <property type="molecule type" value="Genomic_DNA"/>
</dbReference>
<name>A0ABW3X442_9HYPH</name>
<evidence type="ECO:0000256" key="1">
    <source>
        <dbReference type="ARBA" id="ARBA00004613"/>
    </source>
</evidence>
<dbReference type="RefSeq" id="WP_238209134.1">
    <property type="nucleotide sequence ID" value="NZ_JBHTND010000034.1"/>
</dbReference>
<keyword evidence="5" id="KW-1185">Reference proteome</keyword>
<dbReference type="PANTHER" id="PTHR38340">
    <property type="entry name" value="S-LAYER PROTEIN"/>
    <property type="match status" value="1"/>
</dbReference>
<dbReference type="Proteomes" id="UP001597176">
    <property type="component" value="Unassembled WGS sequence"/>
</dbReference>
<keyword evidence="2" id="KW-0964">Secreted</keyword>
<dbReference type="SUPFAM" id="SSF51120">
    <property type="entry name" value="beta-Roll"/>
    <property type="match status" value="4"/>
</dbReference>
<dbReference type="InterPro" id="IPR050557">
    <property type="entry name" value="RTX_toxin/Mannuronan_C5-epim"/>
</dbReference>
<dbReference type="PANTHER" id="PTHR38340:SF1">
    <property type="entry name" value="S-LAYER PROTEIN"/>
    <property type="match status" value="1"/>
</dbReference>
<accession>A0ABW3X442</accession>
<protein>
    <submittedName>
        <fullName evidence="4">Calcium-binding protein</fullName>
    </submittedName>
</protein>
<evidence type="ECO:0000256" key="2">
    <source>
        <dbReference type="ARBA" id="ARBA00022525"/>
    </source>
</evidence>
<dbReference type="InterPro" id="IPR001343">
    <property type="entry name" value="Hemolysn_Ca-bd"/>
</dbReference>
<sequence length="559" mass="56173">MAIINGDNGDNFLTGTEEEDVINGRGGNDTIDSVDRPANIFAGSIDPRRDVVNAGTGDDFVTGGKLDRLNGGDGNDFLSLNFNFNGPIAGSAPPIRLNLNAEGAGTASDGTVIRGFEFVNLNLSDAGDNIVNTGNVRAQITSGVGNDRLTTGSEDDVVFGGGGRNVISTGGGNDTIGSGSGTDIVSGGDGNDSFGLNIYTDGRDRVDLGAGDDTVRFDRFDGGAGNIRLTFTSAEVGNGNGDDSGSLANQDGGLAVRAQAEDADGNLIGPISRFDDEGITFVAGTQGITFDVRDLVSGTERGNTFEGVVLGTSGDDTLTFSPPFRAGQDFYYNAGQGDDTVTAGTGNDFIVGGVGNDTVSAGAGNDTVLGQDGRDTLFGEAGDDRMNGGVSDDSLSGGDGNDELGGGTGDDILVGSGGNDTLFGEDGNDRLNGGTGDDIFIGGAGNDELGGDVGNDVLVGNGGMDSLFGEAGNDTLDGGAGNDILLGGSGADQFNFGVDSGTDIITDFSFADGDRLALFGQSYVAQQDEFGNASLALSGGGLVTLAGITPQQLDGTFFV</sequence>
<evidence type="ECO:0000313" key="5">
    <source>
        <dbReference type="Proteomes" id="UP001597176"/>
    </source>
</evidence>
<comment type="caution">
    <text evidence="4">The sequence shown here is derived from an EMBL/GenBank/DDBJ whole genome shotgun (WGS) entry which is preliminary data.</text>
</comment>
<dbReference type="Pfam" id="PF00353">
    <property type="entry name" value="HemolysinCabind"/>
    <property type="match status" value="9"/>
</dbReference>
<feature type="compositionally biased region" description="Gly residues" evidence="3">
    <location>
        <begin position="397"/>
        <end position="409"/>
    </location>
</feature>
<dbReference type="PROSITE" id="PS00330">
    <property type="entry name" value="HEMOLYSIN_CALCIUM"/>
    <property type="match status" value="3"/>
</dbReference>
<reference evidence="5" key="1">
    <citation type="journal article" date="2019" name="Int. J. Syst. Evol. Microbiol.">
        <title>The Global Catalogue of Microorganisms (GCM) 10K type strain sequencing project: providing services to taxonomists for standard genome sequencing and annotation.</title>
        <authorList>
            <consortium name="The Broad Institute Genomics Platform"/>
            <consortium name="The Broad Institute Genome Sequencing Center for Infectious Disease"/>
            <person name="Wu L."/>
            <person name="Ma J."/>
        </authorList>
    </citation>
    <scope>NUCLEOTIDE SEQUENCE [LARGE SCALE GENOMIC DNA]</scope>
    <source>
        <strain evidence="5">CCUG 56108</strain>
    </source>
</reference>
<gene>
    <name evidence="4" type="ORF">ACFQ4G_18845</name>
</gene>
<dbReference type="Gene3D" id="2.150.10.10">
    <property type="entry name" value="Serralysin-like metalloprotease, C-terminal"/>
    <property type="match status" value="4"/>
</dbReference>
<proteinExistence type="predicted"/>